<dbReference type="InterPro" id="IPR016187">
    <property type="entry name" value="CTDL_fold"/>
</dbReference>
<dbReference type="EMBL" id="JAMKOV010000021">
    <property type="protein sequence ID" value="KAI8036264.1"/>
    <property type="molecule type" value="Genomic_DNA"/>
</dbReference>
<organism evidence="5 6">
    <name type="scientific">Drosophila gunungcola</name>
    <name type="common">fruit fly</name>
    <dbReference type="NCBI Taxonomy" id="103775"/>
    <lineage>
        <taxon>Eukaryota</taxon>
        <taxon>Metazoa</taxon>
        <taxon>Ecdysozoa</taxon>
        <taxon>Arthropoda</taxon>
        <taxon>Hexapoda</taxon>
        <taxon>Insecta</taxon>
        <taxon>Pterygota</taxon>
        <taxon>Neoptera</taxon>
        <taxon>Endopterygota</taxon>
        <taxon>Diptera</taxon>
        <taxon>Brachycera</taxon>
        <taxon>Muscomorpha</taxon>
        <taxon>Ephydroidea</taxon>
        <taxon>Drosophilidae</taxon>
        <taxon>Drosophila</taxon>
        <taxon>Sophophora</taxon>
    </lineage>
</organism>
<proteinExistence type="predicted"/>
<dbReference type="GO" id="GO:0003677">
    <property type="term" value="F:DNA binding"/>
    <property type="evidence" value="ECO:0007669"/>
    <property type="project" value="InterPro"/>
</dbReference>
<evidence type="ECO:0000256" key="1">
    <source>
        <dbReference type="SAM" id="MobiDB-lite"/>
    </source>
</evidence>
<dbReference type="PANTHER" id="PTHR45710:SF26">
    <property type="entry name" value="RH26557P"/>
    <property type="match status" value="1"/>
</dbReference>
<dbReference type="PROSITE" id="PS50864">
    <property type="entry name" value="SAND"/>
    <property type="match status" value="1"/>
</dbReference>
<dbReference type="PANTHER" id="PTHR45710">
    <property type="entry name" value="C-TYPE LECTIN DOMAIN-CONTAINING PROTEIN 180"/>
    <property type="match status" value="1"/>
</dbReference>
<evidence type="ECO:0000313" key="5">
    <source>
        <dbReference type="EMBL" id="KAI8036264.1"/>
    </source>
</evidence>
<feature type="domain" description="C-type lectin" evidence="3">
    <location>
        <begin position="41"/>
        <end position="133"/>
    </location>
</feature>
<feature type="domain" description="C-type lectin" evidence="3">
    <location>
        <begin position="349"/>
        <end position="470"/>
    </location>
</feature>
<sequence>MKHLLTALVALLGILPRDEVLGLGVRTDSGPPCPRRYLRRINGKCYYFSVKKMNWFGALNNCLRKGLTLADLGNQRDFDGAIGFLSGLGNTEDFWFGGNDLYHEGRFQYISNGRLVRYYSNFSNVSMVTADNCQERQYFICSERYCEDTDDSKKPKHHSHEHLHHFHHDIGESGDGEAEEEALDRQEPIESGSPENGEQDSEEAAGAKRRRVSRKQVKPPRTLQLQPQPQPKEERKRKKKEEQLLLPPKELLLRKQPPSRKELPPRQDLLHPPKVQPPKQPPLLRQHPELGRHACVQFGWTGGSVPLAAMRILPIVILTLMAVHSGCGRKQSKKAKDKGPCGKPFLREVNGKCYYVSFKKINWFGAQNNCLRKGLNLADVSNPEDFNALVHHMEGLVGLDDYWFGGNDLQTEGRFTYISSGRLVRYMGETGMVEPTHRSNMDDCLEIRIRPNRTVVLDVNCQEKKYFVCEQNQPKCAYPTADSSGGDGEHHSHEHLHHFHHDAAKKEKHAAGIQQQSVESDSRPADNSNSTEIGSSKEEEEEGTTPGGEGQQPKEGGGKQVGEEVDPEVGQPGQEEGAATPAEGDAAGEATPAPDEAAVTPSAGAAPAEGATTAAAAPAEGGAKGAGGAGGAAPTAPAEAETTAAVPAPAA</sequence>
<accession>A0A9P9YFZ4</accession>
<feature type="compositionally biased region" description="Polar residues" evidence="1">
    <location>
        <begin position="513"/>
        <end position="533"/>
    </location>
</feature>
<gene>
    <name evidence="5" type="ORF">M5D96_010857</name>
</gene>
<reference evidence="5" key="1">
    <citation type="journal article" date="2023" name="Genome Biol. Evol.">
        <title>Long-read-based Genome Assembly of Drosophila gunungcola Reveals Fewer Chemosensory Genes in Flower-breeding Species.</title>
        <authorList>
            <person name="Negi A."/>
            <person name="Liao B.Y."/>
            <person name="Yeh S.D."/>
        </authorList>
    </citation>
    <scope>NUCLEOTIDE SEQUENCE</scope>
    <source>
        <strain evidence="5">Sukarami</strain>
    </source>
</reference>
<feature type="region of interest" description="Disordered" evidence="1">
    <location>
        <begin position="480"/>
        <end position="651"/>
    </location>
</feature>
<feature type="compositionally biased region" description="Low complexity" evidence="1">
    <location>
        <begin position="597"/>
        <end position="621"/>
    </location>
</feature>
<keyword evidence="6" id="KW-1185">Reference proteome</keyword>
<dbReference type="InterPro" id="IPR016186">
    <property type="entry name" value="C-type_lectin-like/link_sf"/>
</dbReference>
<feature type="compositionally biased region" description="Acidic residues" evidence="1">
    <location>
        <begin position="172"/>
        <end position="182"/>
    </location>
</feature>
<name>A0A9P9YFZ4_9MUSC</name>
<dbReference type="Proteomes" id="UP001059596">
    <property type="component" value="Unassembled WGS sequence"/>
</dbReference>
<dbReference type="CDD" id="cd00037">
    <property type="entry name" value="CLECT"/>
    <property type="match status" value="2"/>
</dbReference>
<feature type="compositionally biased region" description="Basic residues" evidence="1">
    <location>
        <begin position="154"/>
        <end position="167"/>
    </location>
</feature>
<protein>
    <recommendedName>
        <fullName evidence="7">C-type lectin domain-containing protein</fullName>
    </recommendedName>
</protein>
<feature type="chain" id="PRO_5040212260" description="C-type lectin domain-containing protein" evidence="2">
    <location>
        <begin position="23"/>
        <end position="651"/>
    </location>
</feature>
<dbReference type="InterPro" id="IPR001304">
    <property type="entry name" value="C-type_lectin-like"/>
</dbReference>
<evidence type="ECO:0000259" key="4">
    <source>
        <dbReference type="PROSITE" id="PS50864"/>
    </source>
</evidence>
<dbReference type="InterPro" id="IPR000770">
    <property type="entry name" value="SAND_dom"/>
</dbReference>
<evidence type="ECO:0000259" key="3">
    <source>
        <dbReference type="PROSITE" id="PS50041"/>
    </source>
</evidence>
<keyword evidence="2" id="KW-0732">Signal</keyword>
<feature type="compositionally biased region" description="Basic residues" evidence="1">
    <location>
        <begin position="207"/>
        <end position="218"/>
    </location>
</feature>
<dbReference type="InterPro" id="IPR050828">
    <property type="entry name" value="C-type_lectin/matrix_domain"/>
</dbReference>
<comment type="caution">
    <text evidence="5">The sequence shown here is derived from an EMBL/GenBank/DDBJ whole genome shotgun (WGS) entry which is preliminary data.</text>
</comment>
<evidence type="ECO:0008006" key="7">
    <source>
        <dbReference type="Google" id="ProtNLM"/>
    </source>
</evidence>
<feature type="compositionally biased region" description="Basic and acidic residues" evidence="1">
    <location>
        <begin position="259"/>
        <end position="271"/>
    </location>
</feature>
<feature type="compositionally biased region" description="Low complexity" evidence="1">
    <location>
        <begin position="632"/>
        <end position="651"/>
    </location>
</feature>
<feature type="compositionally biased region" description="Gly residues" evidence="1">
    <location>
        <begin position="622"/>
        <end position="631"/>
    </location>
</feature>
<dbReference type="Gene3D" id="3.10.100.10">
    <property type="entry name" value="Mannose-Binding Protein A, subunit A"/>
    <property type="match status" value="2"/>
</dbReference>
<dbReference type="SUPFAM" id="SSF56436">
    <property type="entry name" value="C-type lectin-like"/>
    <property type="match status" value="2"/>
</dbReference>
<feature type="signal peptide" evidence="2">
    <location>
        <begin position="1"/>
        <end position="22"/>
    </location>
</feature>
<dbReference type="SMART" id="SM00034">
    <property type="entry name" value="CLECT"/>
    <property type="match status" value="2"/>
</dbReference>
<feature type="region of interest" description="Disordered" evidence="1">
    <location>
        <begin position="150"/>
        <end position="280"/>
    </location>
</feature>
<feature type="domain" description="SAND" evidence="4">
    <location>
        <begin position="341"/>
        <end position="434"/>
    </location>
</feature>
<dbReference type="PROSITE" id="PS50041">
    <property type="entry name" value="C_TYPE_LECTIN_2"/>
    <property type="match status" value="2"/>
</dbReference>
<feature type="compositionally biased region" description="Low complexity" evidence="1">
    <location>
        <begin position="244"/>
        <end position="256"/>
    </location>
</feature>
<evidence type="ECO:0000313" key="6">
    <source>
        <dbReference type="Proteomes" id="UP001059596"/>
    </source>
</evidence>
<dbReference type="Pfam" id="PF00059">
    <property type="entry name" value="Lectin_C"/>
    <property type="match status" value="1"/>
</dbReference>
<evidence type="ECO:0000256" key="2">
    <source>
        <dbReference type="SAM" id="SignalP"/>
    </source>
</evidence>
<dbReference type="AlphaFoldDB" id="A0A9P9YFZ4"/>